<protein>
    <submittedName>
        <fullName evidence="3">Amidohydrolase</fullName>
    </submittedName>
</protein>
<dbReference type="InterPro" id="IPR032466">
    <property type="entry name" value="Metal_Hydrolase"/>
</dbReference>
<dbReference type="Pfam" id="PF04909">
    <property type="entry name" value="Amidohydro_2"/>
    <property type="match status" value="1"/>
</dbReference>
<keyword evidence="4" id="KW-1185">Reference proteome</keyword>
<dbReference type="Proteomes" id="UP000283644">
    <property type="component" value="Unassembled WGS sequence"/>
</dbReference>
<dbReference type="InterPro" id="IPR052350">
    <property type="entry name" value="Metallo-dep_Lactonases"/>
</dbReference>
<proteinExistence type="inferred from homology"/>
<dbReference type="Gene3D" id="3.20.20.140">
    <property type="entry name" value="Metal-dependent hydrolases"/>
    <property type="match status" value="1"/>
</dbReference>
<name>A0A417XTJ7_9ACTN</name>
<dbReference type="SUPFAM" id="SSF51556">
    <property type="entry name" value="Metallo-dependent hydrolases"/>
    <property type="match status" value="1"/>
</dbReference>
<dbReference type="AlphaFoldDB" id="A0A417XTJ7"/>
<organism evidence="3 4">
    <name type="scientific">Nocardioides immobilis</name>
    <dbReference type="NCBI Taxonomy" id="2049295"/>
    <lineage>
        <taxon>Bacteria</taxon>
        <taxon>Bacillati</taxon>
        <taxon>Actinomycetota</taxon>
        <taxon>Actinomycetes</taxon>
        <taxon>Propionibacteriales</taxon>
        <taxon>Nocardioidaceae</taxon>
        <taxon>Nocardioides</taxon>
    </lineage>
</organism>
<feature type="domain" description="Amidohydrolase-related" evidence="2">
    <location>
        <begin position="48"/>
        <end position="295"/>
    </location>
</feature>
<dbReference type="InterPro" id="IPR006680">
    <property type="entry name" value="Amidohydro-rel"/>
</dbReference>
<dbReference type="GO" id="GO:0016787">
    <property type="term" value="F:hydrolase activity"/>
    <property type="evidence" value="ECO:0007669"/>
    <property type="project" value="UniProtKB-KW"/>
</dbReference>
<reference evidence="3 4" key="1">
    <citation type="submission" date="2018-09" db="EMBL/GenBank/DDBJ databases">
        <title>Genome sequencing of Nocardioides immobilis CCTCC AB 2017083 for comparison to Nocardioides silvaticus.</title>
        <authorList>
            <person name="Li C."/>
            <person name="Wang G."/>
        </authorList>
    </citation>
    <scope>NUCLEOTIDE SEQUENCE [LARGE SCALE GENOMIC DNA]</scope>
    <source>
        <strain evidence="3 4">CCTCC AB 2017083</strain>
    </source>
</reference>
<keyword evidence="3" id="KW-0378">Hydrolase</keyword>
<evidence type="ECO:0000313" key="3">
    <source>
        <dbReference type="EMBL" id="RHW23789.1"/>
    </source>
</evidence>
<evidence type="ECO:0000256" key="1">
    <source>
        <dbReference type="ARBA" id="ARBA00038310"/>
    </source>
</evidence>
<accession>A0A417XTJ7</accession>
<gene>
    <name evidence="3" type="ORF">D0Z08_28010</name>
</gene>
<dbReference type="PANTHER" id="PTHR43569:SF1">
    <property type="entry name" value="BLL3371 PROTEIN"/>
    <property type="match status" value="1"/>
</dbReference>
<evidence type="ECO:0000259" key="2">
    <source>
        <dbReference type="Pfam" id="PF04909"/>
    </source>
</evidence>
<dbReference type="OrthoDB" id="5450317at2"/>
<dbReference type="EMBL" id="QXGH01000040">
    <property type="protein sequence ID" value="RHW23789.1"/>
    <property type="molecule type" value="Genomic_DNA"/>
</dbReference>
<comment type="caution">
    <text evidence="3">The sequence shown here is derived from an EMBL/GenBank/DDBJ whole genome shotgun (WGS) entry which is preliminary data.</text>
</comment>
<comment type="similarity">
    <text evidence="1">Belongs to the metallo-dependent hydrolases superfamily.</text>
</comment>
<evidence type="ECO:0000313" key="4">
    <source>
        <dbReference type="Proteomes" id="UP000283644"/>
    </source>
</evidence>
<sequence length="295" mass="32833">MMREEYLLDDLAADLASGHNIEATIFVEAEARHRTDGPPELAAVGETEFVHAVALEAKQRGIPTEVAAGIVAHASLDLGAAVEPVLDAHDEAAPGRLRGIRDMAVFDRMNPASDPHRMLQPAFQEGLRRLAARDLTFDVYVWQVQLPSVIEMVRAVPETTFILNHLGGIVGIHPWKGQREALFPQWKRDMATLAREPNVYLKLGGMNMFIPAFDWHKGARRPSSETLANATAQYFDHGIAVFGPDRCMFESNFSPDKLSGSYRTLWNSFKLLTKGYSDAERADMFAGTARRAYRI</sequence>
<dbReference type="PANTHER" id="PTHR43569">
    <property type="entry name" value="AMIDOHYDROLASE"/>
    <property type="match status" value="1"/>
</dbReference>